<proteinExistence type="predicted"/>
<dbReference type="OrthoDB" id="449265at2759"/>
<evidence type="ECO:0000313" key="3">
    <source>
        <dbReference type="Proteomes" id="UP000654075"/>
    </source>
</evidence>
<dbReference type="Proteomes" id="UP000654075">
    <property type="component" value="Unassembled WGS sequence"/>
</dbReference>
<evidence type="ECO:0000313" key="1">
    <source>
        <dbReference type="EMBL" id="CAE8603285.1"/>
    </source>
</evidence>
<dbReference type="AlphaFoldDB" id="A0A813ESI4"/>
<sequence length="123" mass="13978">MPAKRIDPADGVAYTFQELEAYYQRWYGLRGINLYWEQECVSEGAAIQHPTASGDSTERLHAQLLARLIAAESGSDVQEMEDACDKVEAKLKRRLLRVKNGFSFWWWAAARGGCFCVDQLCRS</sequence>
<reference evidence="1" key="1">
    <citation type="submission" date="2021-02" db="EMBL/GenBank/DDBJ databases">
        <authorList>
            <person name="Dougan E. K."/>
            <person name="Rhodes N."/>
            <person name="Thang M."/>
            <person name="Chan C."/>
        </authorList>
    </citation>
    <scope>NUCLEOTIDE SEQUENCE</scope>
</reference>
<dbReference type="EMBL" id="CAJNNW010029243">
    <property type="protein sequence ID" value="CAE8699611.1"/>
    <property type="molecule type" value="Genomic_DNA"/>
</dbReference>
<protein>
    <submittedName>
        <fullName evidence="1">Uncharacterized protein</fullName>
    </submittedName>
</protein>
<keyword evidence="3" id="KW-1185">Reference proteome</keyword>
<comment type="caution">
    <text evidence="1">The sequence shown here is derived from an EMBL/GenBank/DDBJ whole genome shotgun (WGS) entry which is preliminary data.</text>
</comment>
<dbReference type="Proteomes" id="UP000626109">
    <property type="component" value="Unassembled WGS sequence"/>
</dbReference>
<accession>A0A813ESI4</accession>
<dbReference type="EMBL" id="CAJNNV010015190">
    <property type="protein sequence ID" value="CAE8603285.1"/>
    <property type="molecule type" value="Genomic_DNA"/>
</dbReference>
<gene>
    <name evidence="1" type="ORF">PGLA1383_LOCUS21500</name>
    <name evidence="2" type="ORF">PGLA2088_LOCUS31235</name>
</gene>
<name>A0A813ESI4_POLGL</name>
<evidence type="ECO:0000313" key="2">
    <source>
        <dbReference type="EMBL" id="CAE8699611.1"/>
    </source>
</evidence>
<organism evidence="1 3">
    <name type="scientific">Polarella glacialis</name>
    <name type="common">Dinoflagellate</name>
    <dbReference type="NCBI Taxonomy" id="89957"/>
    <lineage>
        <taxon>Eukaryota</taxon>
        <taxon>Sar</taxon>
        <taxon>Alveolata</taxon>
        <taxon>Dinophyceae</taxon>
        <taxon>Suessiales</taxon>
        <taxon>Suessiaceae</taxon>
        <taxon>Polarella</taxon>
    </lineage>
</organism>